<dbReference type="AlphaFoldDB" id="A0A7W8LNB5"/>
<comment type="caution">
    <text evidence="2">The sequence shown here is derived from an EMBL/GenBank/DDBJ whole genome shotgun (WGS) entry which is preliminary data.</text>
</comment>
<dbReference type="Proteomes" id="UP000518887">
    <property type="component" value="Unassembled WGS sequence"/>
</dbReference>
<feature type="non-terminal residue" evidence="2">
    <location>
        <position position="34"/>
    </location>
</feature>
<evidence type="ECO:0000313" key="2">
    <source>
        <dbReference type="EMBL" id="MBB5227285.1"/>
    </source>
</evidence>
<sequence length="34" mass="3968">MNIVGNLLTEFNQEDYDRNRRAEGYEDGYDDGVV</sequence>
<feature type="region of interest" description="Disordered" evidence="1">
    <location>
        <begin position="15"/>
        <end position="34"/>
    </location>
</feature>
<gene>
    <name evidence="2" type="ORF">HNP76_002683</name>
</gene>
<feature type="compositionally biased region" description="Basic and acidic residues" evidence="1">
    <location>
        <begin position="15"/>
        <end position="24"/>
    </location>
</feature>
<keyword evidence="3" id="KW-1185">Reference proteome</keyword>
<proteinExistence type="predicted"/>
<dbReference type="EMBL" id="JACHFQ010000009">
    <property type="protein sequence ID" value="MBB5227285.1"/>
    <property type="molecule type" value="Genomic_DNA"/>
</dbReference>
<reference evidence="2 3" key="1">
    <citation type="submission" date="2020-08" db="EMBL/GenBank/DDBJ databases">
        <title>Genomic Encyclopedia of Type Strains, Phase IV (KMG-IV): sequencing the most valuable type-strain genomes for metagenomic binning, comparative biology and taxonomic classification.</title>
        <authorList>
            <person name="Goeker M."/>
        </authorList>
    </citation>
    <scope>NUCLEOTIDE SEQUENCE [LARGE SCALE GENOMIC DNA]</scope>
    <source>
        <strain evidence="2 3">DSM 103462</strain>
    </source>
</reference>
<protein>
    <submittedName>
        <fullName evidence="2">Uncharacterized protein</fullName>
    </submittedName>
</protein>
<name>A0A7W8LNB5_9SPIR</name>
<accession>A0A7W8LNB5</accession>
<organism evidence="2 3">
    <name type="scientific">Treponema ruminis</name>
    <dbReference type="NCBI Taxonomy" id="744515"/>
    <lineage>
        <taxon>Bacteria</taxon>
        <taxon>Pseudomonadati</taxon>
        <taxon>Spirochaetota</taxon>
        <taxon>Spirochaetia</taxon>
        <taxon>Spirochaetales</taxon>
        <taxon>Treponemataceae</taxon>
        <taxon>Treponema</taxon>
    </lineage>
</organism>
<evidence type="ECO:0000256" key="1">
    <source>
        <dbReference type="SAM" id="MobiDB-lite"/>
    </source>
</evidence>
<feature type="compositionally biased region" description="Acidic residues" evidence="1">
    <location>
        <begin position="25"/>
        <end position="34"/>
    </location>
</feature>
<evidence type="ECO:0000313" key="3">
    <source>
        <dbReference type="Proteomes" id="UP000518887"/>
    </source>
</evidence>